<reference evidence="3" key="1">
    <citation type="submission" date="2017-02" db="UniProtKB">
        <authorList>
            <consortium name="WormBaseParasite"/>
        </authorList>
    </citation>
    <scope>IDENTIFICATION</scope>
</reference>
<reference evidence="1 2" key="2">
    <citation type="submission" date="2018-11" db="EMBL/GenBank/DDBJ databases">
        <authorList>
            <consortium name="Pathogen Informatics"/>
        </authorList>
    </citation>
    <scope>NUCLEOTIDE SEQUENCE [LARGE SCALE GENOMIC DNA]</scope>
</reference>
<dbReference type="OrthoDB" id="5877637at2759"/>
<accession>A0A0M3JTW9</accession>
<evidence type="ECO:0000313" key="3">
    <source>
        <dbReference type="WBParaSite" id="ASIM_0001150101-mRNA-1"/>
    </source>
</evidence>
<name>A0A0M3JTW9_ANISI</name>
<dbReference type="WBParaSite" id="ASIM_0001150101-mRNA-1">
    <property type="protein sequence ID" value="ASIM_0001150101-mRNA-1"/>
    <property type="gene ID" value="ASIM_0001150101"/>
</dbReference>
<evidence type="ECO:0000313" key="2">
    <source>
        <dbReference type="Proteomes" id="UP000267096"/>
    </source>
</evidence>
<proteinExistence type="predicted"/>
<sequence length="333" mass="35900">MVINRASIIPEEANTLNSGSTSLKLRSDFKQDMSSSYSPSLNQMSSIGFEQVANIQRGVGVMCAGGDGSLRRDRQRFEQLLMNDVACNKLFGATRNVTDAAAPVPNALLDATSASDNTQLCAACTTTAPTTTSCVNPFVLAAAALSMQQQQNTTTQQPQFAWNANTNTSDEQQLNSSSYFQQLHAHAQQVMLLQQLITAQQLLSAATQSSSNQQHADQQWLSQSLSQPSATNFNVNLLRRGSLSSSTASSYASSSSCASSPILLNNSDEEISELSAQSQQTDHDTTSPFRETVLSSQDDDRFMMDSLIELRKDLSEKESIAVAVLAGMAACQR</sequence>
<dbReference type="Proteomes" id="UP000267096">
    <property type="component" value="Unassembled WGS sequence"/>
</dbReference>
<keyword evidence="2" id="KW-1185">Reference proteome</keyword>
<dbReference type="EMBL" id="UYRR01031037">
    <property type="protein sequence ID" value="VDK44255.1"/>
    <property type="molecule type" value="Genomic_DNA"/>
</dbReference>
<gene>
    <name evidence="1" type="ORF">ASIM_LOCUS11059</name>
</gene>
<organism evidence="3">
    <name type="scientific">Anisakis simplex</name>
    <name type="common">Herring worm</name>
    <dbReference type="NCBI Taxonomy" id="6269"/>
    <lineage>
        <taxon>Eukaryota</taxon>
        <taxon>Metazoa</taxon>
        <taxon>Ecdysozoa</taxon>
        <taxon>Nematoda</taxon>
        <taxon>Chromadorea</taxon>
        <taxon>Rhabditida</taxon>
        <taxon>Spirurina</taxon>
        <taxon>Ascaridomorpha</taxon>
        <taxon>Ascaridoidea</taxon>
        <taxon>Anisakidae</taxon>
        <taxon>Anisakis</taxon>
        <taxon>Anisakis simplex complex</taxon>
    </lineage>
</organism>
<dbReference type="AlphaFoldDB" id="A0A0M3JTW9"/>
<protein>
    <submittedName>
        <fullName evidence="1 3">Uncharacterized protein</fullName>
    </submittedName>
</protein>
<evidence type="ECO:0000313" key="1">
    <source>
        <dbReference type="EMBL" id="VDK44255.1"/>
    </source>
</evidence>